<evidence type="ECO:0000313" key="4">
    <source>
        <dbReference type="Proteomes" id="UP000642284"/>
    </source>
</evidence>
<name>A0ABR7STQ9_9ACTN</name>
<feature type="chain" id="PRO_5045836792" evidence="2">
    <location>
        <begin position="32"/>
        <end position="557"/>
    </location>
</feature>
<organism evidence="3 4">
    <name type="scientific">Streptomyces polyasparticus</name>
    <dbReference type="NCBI Taxonomy" id="2767826"/>
    <lineage>
        <taxon>Bacteria</taxon>
        <taxon>Bacillati</taxon>
        <taxon>Actinomycetota</taxon>
        <taxon>Actinomycetes</taxon>
        <taxon>Kitasatosporales</taxon>
        <taxon>Streptomycetaceae</taxon>
        <taxon>Streptomyces</taxon>
    </lineage>
</organism>
<dbReference type="Gene3D" id="1.10.530.10">
    <property type="match status" value="1"/>
</dbReference>
<reference evidence="3 4" key="1">
    <citation type="submission" date="2020-08" db="EMBL/GenBank/DDBJ databases">
        <title>Genemic of Streptomyces polyaspartic.</title>
        <authorList>
            <person name="Liu W."/>
        </authorList>
    </citation>
    <scope>NUCLEOTIDE SEQUENCE [LARGE SCALE GENOMIC DNA]</scope>
    <source>
        <strain evidence="3 4">TRM66268-LWL</strain>
    </source>
</reference>
<feature type="compositionally biased region" description="Pro residues" evidence="1">
    <location>
        <begin position="294"/>
        <end position="310"/>
    </location>
</feature>
<feature type="region of interest" description="Disordered" evidence="1">
    <location>
        <begin position="252"/>
        <end position="322"/>
    </location>
</feature>
<dbReference type="InterPro" id="IPR023346">
    <property type="entry name" value="Lysozyme-like_dom_sf"/>
</dbReference>
<dbReference type="SUPFAM" id="SSF53955">
    <property type="entry name" value="Lysozyme-like"/>
    <property type="match status" value="1"/>
</dbReference>
<dbReference type="PANTHER" id="PTHR30163">
    <property type="entry name" value="MEMBRANE-BOUND LYTIC MUREIN TRANSGLYCOSYLASE B"/>
    <property type="match status" value="1"/>
</dbReference>
<feature type="compositionally biased region" description="Polar residues" evidence="1">
    <location>
        <begin position="252"/>
        <end position="273"/>
    </location>
</feature>
<feature type="signal peptide" evidence="2">
    <location>
        <begin position="1"/>
        <end position="31"/>
    </location>
</feature>
<comment type="caution">
    <text evidence="3">The sequence shown here is derived from an EMBL/GenBank/DDBJ whole genome shotgun (WGS) entry which is preliminary data.</text>
</comment>
<protein>
    <submittedName>
        <fullName evidence="3">Lytic transglycosylase</fullName>
    </submittedName>
</protein>
<dbReference type="InterPro" id="IPR043426">
    <property type="entry name" value="MltB-like"/>
</dbReference>
<evidence type="ECO:0000256" key="2">
    <source>
        <dbReference type="SAM" id="SignalP"/>
    </source>
</evidence>
<dbReference type="Proteomes" id="UP000642284">
    <property type="component" value="Unassembled WGS sequence"/>
</dbReference>
<dbReference type="RefSeq" id="WP_187819290.1">
    <property type="nucleotide sequence ID" value="NZ_JACTVJ010000030.1"/>
</dbReference>
<dbReference type="PANTHER" id="PTHR30163:SF8">
    <property type="entry name" value="LYTIC MUREIN TRANSGLYCOSYLASE"/>
    <property type="match status" value="1"/>
</dbReference>
<keyword evidence="2" id="KW-0732">Signal</keyword>
<gene>
    <name evidence="3" type="ORF">H9Y04_40670</name>
</gene>
<feature type="region of interest" description="Disordered" evidence="1">
    <location>
        <begin position="38"/>
        <end position="84"/>
    </location>
</feature>
<dbReference type="EMBL" id="JACTVJ010000030">
    <property type="protein sequence ID" value="MBC9718861.1"/>
    <property type="molecule type" value="Genomic_DNA"/>
</dbReference>
<feature type="compositionally biased region" description="Basic and acidic residues" evidence="1">
    <location>
        <begin position="311"/>
        <end position="322"/>
    </location>
</feature>
<evidence type="ECO:0000313" key="3">
    <source>
        <dbReference type="EMBL" id="MBC9718861.1"/>
    </source>
</evidence>
<proteinExistence type="predicted"/>
<sequence>MHHDRARLFRVCRHTACALALAATLTTAASAVTTPTADAKNLMPDETSAQAQQRGPYRTELPPLNGHPGTTHESKQAPPEADSETGIPAAALAAYRAADEIMATTDPNCHLDWELIAGIGHVESGHGASYGLKDDGTTEQPILGPRLDGREFALIRDTDGGQYDGDPEYDRAVGPLQFIPSTWKQWGADGDADGQRDPGNINDAALAAGLYLCAGDRDLAKPDQLDAAILSYNNSRTYVNTVLAWMRHYQQHTPTPTGEKTSNAPRSPRSTPQEPKPSVPPRTPTPSKPDREVPAPPPVTKPKPTPAPPKPEPEPEPVRPKPVTELERVGPKQLTAQARHAFAVRPETTARRSDGTPAAGIQVRYEITGTTDTRFAGGTRVVTVTTDRRGTATAPVLNAETKTGTFTIRAHTIARPEIETTFQATVTAPPADQLTYVDELPLEAEIGELLAGPVKFRAAHRGTPLAGVTLTATILSEQGEPLSEGPYFTDPAGQPLHTVTLAPTNSEGLATLPDLLAGEVPGTYVLRLTAHGGARLDVPLTVDAAQDADRPEQMDRS</sequence>
<dbReference type="CDD" id="cd13399">
    <property type="entry name" value="Slt35-like"/>
    <property type="match status" value="1"/>
</dbReference>
<accession>A0ABR7STQ9</accession>
<evidence type="ECO:0000256" key="1">
    <source>
        <dbReference type="SAM" id="MobiDB-lite"/>
    </source>
</evidence>
<keyword evidence="4" id="KW-1185">Reference proteome</keyword>
<feature type="compositionally biased region" description="Pro residues" evidence="1">
    <location>
        <begin position="274"/>
        <end position="287"/>
    </location>
</feature>